<dbReference type="PRINTS" id="PR00700">
    <property type="entry name" value="PRTYPHPHTASE"/>
</dbReference>
<dbReference type="SMART" id="SM00060">
    <property type="entry name" value="FN3"/>
    <property type="match status" value="10"/>
</dbReference>
<feature type="domain" description="Fibronectin type-III" evidence="15">
    <location>
        <begin position="149"/>
        <end position="243"/>
    </location>
</feature>
<dbReference type="Pfam" id="PF00102">
    <property type="entry name" value="Y_phosphatase"/>
    <property type="match status" value="1"/>
</dbReference>
<dbReference type="SUPFAM" id="SSF52799">
    <property type="entry name" value="(Phosphotyrosine protein) phosphatases II"/>
    <property type="match status" value="1"/>
</dbReference>
<reference evidence="16" key="1">
    <citation type="submission" date="2021-12" db="EMBL/GenBank/DDBJ databases">
        <authorList>
            <person name="King R."/>
        </authorList>
    </citation>
    <scope>NUCLEOTIDE SEQUENCE</scope>
</reference>
<keyword evidence="6" id="KW-0378">Hydrolase</keyword>
<evidence type="ECO:0000259" key="15">
    <source>
        <dbReference type="PROSITE" id="PS50853"/>
    </source>
</evidence>
<dbReference type="CDD" id="cd14548">
    <property type="entry name" value="R3-PTPc"/>
    <property type="match status" value="1"/>
</dbReference>
<evidence type="ECO:0000256" key="10">
    <source>
        <dbReference type="ARBA" id="ARBA00023180"/>
    </source>
</evidence>
<feature type="transmembrane region" description="Helical" evidence="12">
    <location>
        <begin position="1255"/>
        <end position="1277"/>
    </location>
</feature>
<dbReference type="InterPro" id="IPR003961">
    <property type="entry name" value="FN3_dom"/>
</dbReference>
<dbReference type="SMART" id="SM00404">
    <property type="entry name" value="PTPc_motif"/>
    <property type="match status" value="1"/>
</dbReference>
<evidence type="ECO:0000256" key="5">
    <source>
        <dbReference type="ARBA" id="ARBA00022737"/>
    </source>
</evidence>
<dbReference type="EMBL" id="OU963894">
    <property type="protein sequence ID" value="CAH0396957.1"/>
    <property type="molecule type" value="Genomic_DNA"/>
</dbReference>
<feature type="region of interest" description="Disordered" evidence="11">
    <location>
        <begin position="1582"/>
        <end position="1610"/>
    </location>
</feature>
<keyword evidence="9 12" id="KW-0472">Membrane</keyword>
<protein>
    <recommendedName>
        <fullName evidence="2">protein-tyrosine-phosphatase</fullName>
        <ecNumber evidence="2">3.1.3.48</ecNumber>
    </recommendedName>
</protein>
<dbReference type="InterPro" id="IPR013783">
    <property type="entry name" value="Ig-like_fold"/>
</dbReference>
<feature type="domain" description="Fibronectin type-III" evidence="15">
    <location>
        <begin position="927"/>
        <end position="1016"/>
    </location>
</feature>
<evidence type="ECO:0000256" key="1">
    <source>
        <dbReference type="ARBA" id="ARBA00004479"/>
    </source>
</evidence>
<keyword evidence="8 12" id="KW-1133">Transmembrane helix</keyword>
<dbReference type="InterPro" id="IPR003595">
    <property type="entry name" value="Tyr_Pase_cat"/>
</dbReference>
<evidence type="ECO:0000256" key="8">
    <source>
        <dbReference type="ARBA" id="ARBA00022989"/>
    </source>
</evidence>
<evidence type="ECO:0000256" key="2">
    <source>
        <dbReference type="ARBA" id="ARBA00013064"/>
    </source>
</evidence>
<dbReference type="InterPro" id="IPR000242">
    <property type="entry name" value="PTP_cat"/>
</dbReference>
<dbReference type="PROSITE" id="PS50055">
    <property type="entry name" value="TYR_PHOSPHATASE_PTP"/>
    <property type="match status" value="1"/>
</dbReference>
<dbReference type="PROSITE" id="PS00383">
    <property type="entry name" value="TYR_PHOSPHATASE_1"/>
    <property type="match status" value="1"/>
</dbReference>
<evidence type="ECO:0000256" key="3">
    <source>
        <dbReference type="ARBA" id="ARBA00022692"/>
    </source>
</evidence>
<evidence type="ECO:0000256" key="11">
    <source>
        <dbReference type="SAM" id="MobiDB-lite"/>
    </source>
</evidence>
<dbReference type="InterPro" id="IPR036116">
    <property type="entry name" value="FN3_sf"/>
</dbReference>
<dbReference type="InterPro" id="IPR016130">
    <property type="entry name" value="Tyr_Pase_AS"/>
</dbReference>
<feature type="domain" description="Fibronectin type-III" evidence="15">
    <location>
        <begin position="620"/>
        <end position="716"/>
    </location>
</feature>
<organism evidence="16 17">
    <name type="scientific">Chilo suppressalis</name>
    <name type="common">Asiatic rice borer moth</name>
    <dbReference type="NCBI Taxonomy" id="168631"/>
    <lineage>
        <taxon>Eukaryota</taxon>
        <taxon>Metazoa</taxon>
        <taxon>Ecdysozoa</taxon>
        <taxon>Arthropoda</taxon>
        <taxon>Hexapoda</taxon>
        <taxon>Insecta</taxon>
        <taxon>Pterygota</taxon>
        <taxon>Neoptera</taxon>
        <taxon>Endopterygota</taxon>
        <taxon>Lepidoptera</taxon>
        <taxon>Glossata</taxon>
        <taxon>Ditrysia</taxon>
        <taxon>Pyraloidea</taxon>
        <taxon>Crambidae</taxon>
        <taxon>Crambinae</taxon>
        <taxon>Chilo</taxon>
    </lineage>
</organism>
<keyword evidence="5" id="KW-0677">Repeat</keyword>
<evidence type="ECO:0000256" key="9">
    <source>
        <dbReference type="ARBA" id="ARBA00023136"/>
    </source>
</evidence>
<dbReference type="Pfam" id="PF00041">
    <property type="entry name" value="fn3"/>
    <property type="match status" value="9"/>
</dbReference>
<evidence type="ECO:0000313" key="16">
    <source>
        <dbReference type="EMBL" id="CAH0396957.1"/>
    </source>
</evidence>
<name>A0ABN8ARY2_CHISP</name>
<keyword evidence="17" id="KW-1185">Reference proteome</keyword>
<keyword evidence="3 12" id="KW-0812">Transmembrane</keyword>
<feature type="domain" description="Tyrosine-protein phosphatase" evidence="13">
    <location>
        <begin position="1319"/>
        <end position="1575"/>
    </location>
</feature>
<evidence type="ECO:0000256" key="12">
    <source>
        <dbReference type="SAM" id="Phobius"/>
    </source>
</evidence>
<dbReference type="Proteomes" id="UP001153292">
    <property type="component" value="Chromosome 1"/>
</dbReference>
<feature type="domain" description="Tyrosine specific protein phosphatases" evidence="14">
    <location>
        <begin position="1491"/>
        <end position="1566"/>
    </location>
</feature>
<dbReference type="PROSITE" id="PS50056">
    <property type="entry name" value="TYR_PHOSPHATASE_2"/>
    <property type="match status" value="1"/>
</dbReference>
<feature type="domain" description="Fibronectin type-III" evidence="15">
    <location>
        <begin position="244"/>
        <end position="339"/>
    </location>
</feature>
<sequence length="1610" mass="176262">MHSLHENVEDLKEKVSCEIRELPSMMWKGPIVQAKAGCARAAAALALGLFVVFVSCGGGKCAELVIEIPGSGVGAGPGSGSGAEGGVYRLDYRPPHGSPAPNHTVPARASTINFQGLPGTKYHFMLYYSNATFADLLTWNQTIITAPEPPTNLTVTLGRNKQATIGWSPPALGDYTGFRFKVIPLTERSEGGARNITVEGANNWTHTLRDLSPGATYQLHAFTLLHDKESAAYASRNFTTRPNTPGKFIVWFRNETTLLVLWQPPYPPGAYTHYKVSIVPPDARDSEQYVEKEGEPPGPAQAAFKGLVPGRAYNISVQTVSEPEISAPTTAQYRTVPLRPRNVTAAHRTETAFTVTWLPPQEESEFEKYQVSVTGGGGGSGSGARRLAPLVRPRDSAPVATFEGLEPGAHYTATVKTMSGKVTSWPASADLTLKPLPVRDLVWRRVEGSEGILVTWAAPSGSTQDEYKISYHEAGPSRDDSNTLTSANTNITLETLLPGRNYTVTVASVSRGVESNESGVSVSTRPLAPVVLAASPSGPRLQVAWRSDVNSRQQLYRLRYRRHPAEPLDNMPYVTLETTETNATLEDLYPGAVYEIGVAAVSHGLSSEWHTLYKPVRPLPPRWLRVERASSNALRARWEGPASGALGSFHLQYRPDNGDSPPPAWVSLPPLPATARSAELTGLSPGERYLVRLDSASQPAAGDAAPSARALQVYHAVRPSPVSNVEALVDTRNMTLEWPRVAGRVDFYELRWWRADNASTTAGTSSGARNVSAGGEEGPARALLSGLAPGAAYTITIAAHSYDLVSDLFTMDTRTRPLIQSEMTIVTESDADDADNGPENDTSSLKVLYTRTPESATTFDSYRFRLEGEGESAERARVVDRPALAAPQTVRFDRLVPGRLYNVTMWTVSRNVSSHPVARQARLFPRAVSWLKAAWVSARGAGLLWAPGPGDVTDYELQYLHRGALRTQHVARTHANLTALLPHTNYTFTVVVRAGTRDTLLALSRAHSIEVQTLEAPPDAPGDFRVLDATPNALTFAWDMPEASRHGELRRFILTYGPVDGDAVEQRVELGPEARQATVSGLSAGAEYRASIVGATGAGAGASSTLVSRAPIAAPPPPPAGATPRALRQSPSTVAVRFRSDSFSHANGNVTAYTLVLAEEPRADTPARLPSWRDVHHLPTWPPYQVTEPYYPFHSSAVEEFTIGSERCEGGGRSYCNGPLKPATTYYVKLRAFTAPDKFTDTAYAVIHTEVDNTAWIAGACACVALVVGAGLALLVARRVRRRPALSAPALAPVAARPVRVADFIDHYRLMSADSDFRFSEEFEELKHVGRDQPCTAADLPCNRPKNRFTNILPYDHSRYKLQPVDDEEGSDYINANYVPGHNSPREFIVTQGPLHCTRDDFWRMCWESGSRAIVMLTRCVEKGREKCDRYWPYDTRPVYYGDIAVTALNESRYPDWTITELMVCRGAEQRVLKHFHFTTWPDFGVPDPPTTLARFVRAFRERCPADARPVVVHCSAGVGRSGTFITLDRALQQLSAHAEYLDIFGMVHGMRRERVWMVQTEQQYICIHQCLVAVLEGQDLQPPPHHNHNHNHHHNPAFEDDEGIAESGM</sequence>
<dbReference type="Pfam" id="PF18861">
    <property type="entry name" value="PTP_tm"/>
    <property type="match status" value="1"/>
</dbReference>
<dbReference type="SUPFAM" id="SSF49265">
    <property type="entry name" value="Fibronectin type III"/>
    <property type="match status" value="5"/>
</dbReference>
<keyword evidence="7" id="KW-0904">Protein phosphatase</keyword>
<dbReference type="InterPro" id="IPR029021">
    <property type="entry name" value="Prot-tyrosine_phosphatase-like"/>
</dbReference>
<dbReference type="PANTHER" id="PTHR46957:SF3">
    <property type="entry name" value="CYTOKINE RECEPTOR"/>
    <property type="match status" value="1"/>
</dbReference>
<evidence type="ECO:0000259" key="14">
    <source>
        <dbReference type="PROSITE" id="PS50056"/>
    </source>
</evidence>
<proteinExistence type="predicted"/>
<dbReference type="Gene3D" id="3.90.190.10">
    <property type="entry name" value="Protein tyrosine phosphatase superfamily"/>
    <property type="match status" value="1"/>
</dbReference>
<keyword evidence="10" id="KW-0325">Glycoprotein</keyword>
<dbReference type="PANTHER" id="PTHR46957">
    <property type="entry name" value="CYTOKINE RECEPTOR"/>
    <property type="match status" value="1"/>
</dbReference>
<dbReference type="PROSITE" id="PS50853">
    <property type="entry name" value="FN3"/>
    <property type="match status" value="6"/>
</dbReference>
<feature type="domain" description="Fibronectin type-III" evidence="15">
    <location>
        <begin position="437"/>
        <end position="528"/>
    </location>
</feature>
<accession>A0ABN8ARY2</accession>
<evidence type="ECO:0000256" key="7">
    <source>
        <dbReference type="ARBA" id="ARBA00022912"/>
    </source>
</evidence>
<gene>
    <name evidence="16" type="ORF">CHILSU_LOCUS5</name>
</gene>
<feature type="compositionally biased region" description="Acidic residues" evidence="11">
    <location>
        <begin position="1599"/>
        <end position="1610"/>
    </location>
</feature>
<dbReference type="EC" id="3.1.3.48" evidence="2"/>
<dbReference type="InterPro" id="IPR000387">
    <property type="entry name" value="Tyr_Pase_dom"/>
</dbReference>
<feature type="domain" description="Fibronectin type-III" evidence="15">
    <location>
        <begin position="1020"/>
        <end position="1117"/>
    </location>
</feature>
<evidence type="ECO:0000313" key="17">
    <source>
        <dbReference type="Proteomes" id="UP001153292"/>
    </source>
</evidence>
<dbReference type="InterPro" id="IPR041201">
    <property type="entry name" value="PTPRJ_TM"/>
</dbReference>
<dbReference type="Gene3D" id="2.60.40.10">
    <property type="entry name" value="Immunoglobulins"/>
    <property type="match status" value="9"/>
</dbReference>
<dbReference type="InterPro" id="IPR050713">
    <property type="entry name" value="RTP_Phos/Ushers"/>
</dbReference>
<comment type="subcellular location">
    <subcellularLocation>
        <location evidence="1">Membrane</location>
        <topology evidence="1">Single-pass type I membrane protein</topology>
    </subcellularLocation>
</comment>
<feature type="compositionally biased region" description="Basic residues" evidence="11">
    <location>
        <begin position="1586"/>
        <end position="1596"/>
    </location>
</feature>
<evidence type="ECO:0000259" key="13">
    <source>
        <dbReference type="PROSITE" id="PS50055"/>
    </source>
</evidence>
<dbReference type="CDD" id="cd00063">
    <property type="entry name" value="FN3"/>
    <property type="match status" value="9"/>
</dbReference>
<keyword evidence="4" id="KW-0732">Signal</keyword>
<dbReference type="SMART" id="SM00194">
    <property type="entry name" value="PTPc"/>
    <property type="match status" value="1"/>
</dbReference>
<evidence type="ECO:0000256" key="6">
    <source>
        <dbReference type="ARBA" id="ARBA00022801"/>
    </source>
</evidence>
<evidence type="ECO:0000256" key="4">
    <source>
        <dbReference type="ARBA" id="ARBA00022729"/>
    </source>
</evidence>